<organism evidence="2 3">
    <name type="scientific">Acidithiobacillus thiooxidans ATCC 19377</name>
    <dbReference type="NCBI Taxonomy" id="637390"/>
    <lineage>
        <taxon>Bacteria</taxon>
        <taxon>Pseudomonadati</taxon>
        <taxon>Pseudomonadota</taxon>
        <taxon>Acidithiobacillia</taxon>
        <taxon>Acidithiobacillales</taxon>
        <taxon>Acidithiobacillaceae</taxon>
        <taxon>Acidithiobacillus</taxon>
    </lineage>
</organism>
<reference evidence="2 3" key="1">
    <citation type="submission" date="2019-03" db="EMBL/GenBank/DDBJ databases">
        <title>New insights into Acidothiobacillus thiooxidans sulfur metabolism through coupled gene expression, solution geochemistry, microscopy and spectroscopy analyses.</title>
        <authorList>
            <person name="Camacho D."/>
            <person name="Frazao R."/>
            <person name="Fouillen A."/>
            <person name="Nanci A."/>
            <person name="Lang B.F."/>
            <person name="Apte S.C."/>
            <person name="Baron C."/>
            <person name="Warren L.A."/>
        </authorList>
    </citation>
    <scope>NUCLEOTIDE SEQUENCE [LARGE SCALE GENOMIC DNA]</scope>
    <source>
        <strain evidence="2 3">ATCC 19377</strain>
    </source>
</reference>
<accession>A0A543PZ92</accession>
<dbReference type="PROSITE" id="PS51257">
    <property type="entry name" value="PROKAR_LIPOPROTEIN"/>
    <property type="match status" value="1"/>
</dbReference>
<feature type="domain" description="ABC-type transport auxiliary lipoprotein component" evidence="1">
    <location>
        <begin position="48"/>
        <end position="202"/>
    </location>
</feature>
<dbReference type="SUPFAM" id="SSF159594">
    <property type="entry name" value="XCC0632-like"/>
    <property type="match status" value="1"/>
</dbReference>
<evidence type="ECO:0000259" key="1">
    <source>
        <dbReference type="Pfam" id="PF03886"/>
    </source>
</evidence>
<proteinExistence type="predicted"/>
<name>A0A543PZ92_ACITH</name>
<gene>
    <name evidence="2" type="ORF">DLNHIDIE_03244</name>
</gene>
<evidence type="ECO:0000313" key="2">
    <source>
        <dbReference type="EMBL" id="TQN49392.1"/>
    </source>
</evidence>
<dbReference type="EMBL" id="SZUV01000005">
    <property type="protein sequence ID" value="TQN49392.1"/>
    <property type="molecule type" value="Genomic_DNA"/>
</dbReference>
<dbReference type="Pfam" id="PF03886">
    <property type="entry name" value="ABC_trans_aux"/>
    <property type="match status" value="1"/>
</dbReference>
<sequence length="213" mass="23086">MIVVRMPRLWGAARLGFLGTAFLLGGCATATPWQTPYNITAQHSSVPVEAKNAPHTAQVVLQLASVSAPSWLDTNAYQYHLLYQNPQMLLSYRDARWVGTPAEMLDMRLLQHLQQSQHWKAVLSGQSSGAAQYVLRLHLSNFVVNFTAPRAGQALIAGTATLLNAHNYQVIAQHAFQESVPLKTASAAGGAAAMTRAGSDFVGAISAWVDQYQ</sequence>
<dbReference type="RefSeq" id="WP_142089963.1">
    <property type="nucleotide sequence ID" value="NZ_SZUV01000005.1"/>
</dbReference>
<comment type="caution">
    <text evidence="2">The sequence shown here is derived from an EMBL/GenBank/DDBJ whole genome shotgun (WGS) entry which is preliminary data.</text>
</comment>
<dbReference type="AlphaFoldDB" id="A0A543PZ92"/>
<dbReference type="InterPro" id="IPR005586">
    <property type="entry name" value="ABC_trans_aux"/>
</dbReference>
<dbReference type="Gene3D" id="3.40.50.10610">
    <property type="entry name" value="ABC-type transport auxiliary lipoprotein component"/>
    <property type="match status" value="1"/>
</dbReference>
<protein>
    <recommendedName>
        <fullName evidence="1">ABC-type transport auxiliary lipoprotein component domain-containing protein</fullName>
    </recommendedName>
</protein>
<dbReference type="Proteomes" id="UP000315403">
    <property type="component" value="Unassembled WGS sequence"/>
</dbReference>
<evidence type="ECO:0000313" key="3">
    <source>
        <dbReference type="Proteomes" id="UP000315403"/>
    </source>
</evidence>